<dbReference type="PROSITE" id="PS51273">
    <property type="entry name" value="GATASE_TYPE_1"/>
    <property type="match status" value="1"/>
</dbReference>
<evidence type="ECO:0000313" key="2">
    <source>
        <dbReference type="EMBL" id="QHS87295.1"/>
    </source>
</evidence>
<accession>A0A6C0B4Z1</accession>
<evidence type="ECO:0000259" key="1">
    <source>
        <dbReference type="Pfam" id="PF00117"/>
    </source>
</evidence>
<dbReference type="Pfam" id="PF00117">
    <property type="entry name" value="GATase"/>
    <property type="match status" value="1"/>
</dbReference>
<dbReference type="Gene3D" id="3.40.50.880">
    <property type="match status" value="1"/>
</dbReference>
<reference evidence="2" key="1">
    <citation type="journal article" date="2020" name="Nature">
        <title>Giant virus diversity and host interactions through global metagenomics.</title>
        <authorList>
            <person name="Schulz F."/>
            <person name="Roux S."/>
            <person name="Paez-Espino D."/>
            <person name="Jungbluth S."/>
            <person name="Walsh D.A."/>
            <person name="Denef V.J."/>
            <person name="McMahon K.D."/>
            <person name="Konstantinidis K.T."/>
            <person name="Eloe-Fadrosh E.A."/>
            <person name="Kyrpides N.C."/>
            <person name="Woyke T."/>
        </authorList>
    </citation>
    <scope>NUCLEOTIDE SEQUENCE</scope>
    <source>
        <strain evidence="2">GVMAG-M-3300010157-4</strain>
    </source>
</reference>
<dbReference type="GO" id="GO:0005829">
    <property type="term" value="C:cytosol"/>
    <property type="evidence" value="ECO:0007669"/>
    <property type="project" value="TreeGrafter"/>
</dbReference>
<feature type="domain" description="Glutamine amidotransferase" evidence="1">
    <location>
        <begin position="7"/>
        <end position="171"/>
    </location>
</feature>
<dbReference type="InterPro" id="IPR029062">
    <property type="entry name" value="Class_I_gatase-like"/>
</dbReference>
<dbReference type="AlphaFoldDB" id="A0A6C0B4Z1"/>
<dbReference type="PANTHER" id="PTHR42695">
    <property type="entry name" value="GLUTAMINE AMIDOTRANSFERASE YLR126C-RELATED"/>
    <property type="match status" value="1"/>
</dbReference>
<name>A0A6C0B4Z1_9ZZZZ</name>
<dbReference type="InterPro" id="IPR017926">
    <property type="entry name" value="GATASE"/>
</dbReference>
<dbReference type="InterPro" id="IPR044992">
    <property type="entry name" value="ChyE-like"/>
</dbReference>
<organism evidence="2">
    <name type="scientific">viral metagenome</name>
    <dbReference type="NCBI Taxonomy" id="1070528"/>
    <lineage>
        <taxon>unclassified sequences</taxon>
        <taxon>metagenomes</taxon>
        <taxon>organismal metagenomes</taxon>
    </lineage>
</organism>
<dbReference type="PANTHER" id="PTHR42695:SF5">
    <property type="entry name" value="GLUTAMINE AMIDOTRANSFERASE YLR126C-RELATED"/>
    <property type="match status" value="1"/>
</dbReference>
<proteinExistence type="predicted"/>
<dbReference type="SUPFAM" id="SSF52317">
    <property type="entry name" value="Class I glutamine amidotransferase-like"/>
    <property type="match status" value="1"/>
</dbReference>
<dbReference type="EMBL" id="MN739080">
    <property type="protein sequence ID" value="QHS87295.1"/>
    <property type="molecule type" value="Genomic_DNA"/>
</dbReference>
<protein>
    <recommendedName>
        <fullName evidence="1">Glutamine amidotransferase domain-containing protein</fullName>
    </recommendedName>
</protein>
<sequence>MILVVYFDAFHKDLEKRLTEHNIPFETVKYADLEKYKPTKPITKLIITGSKQRILRKNDFPLLDAYMKQDIHIIGICFGFQLLAYKTGGKVVEGPLFRGTMSSRPTDKTARSNTSLREPLYFNHHDRVIELPDTWTVVQRIDGFINIAATDKLIGFQFHPEKYDATFRHYLLPFLKMSL</sequence>